<feature type="region of interest" description="Disordered" evidence="2">
    <location>
        <begin position="608"/>
        <end position="627"/>
    </location>
</feature>
<gene>
    <name evidence="3" type="ORF">H9862_08410</name>
</gene>
<dbReference type="EMBL" id="DXFQ01000160">
    <property type="protein sequence ID" value="HIX20604.1"/>
    <property type="molecule type" value="Genomic_DNA"/>
</dbReference>
<dbReference type="AlphaFoldDB" id="A0A9D1VCR9"/>
<evidence type="ECO:0000313" key="4">
    <source>
        <dbReference type="Proteomes" id="UP000823964"/>
    </source>
</evidence>
<evidence type="ECO:0000256" key="2">
    <source>
        <dbReference type="SAM" id="MobiDB-lite"/>
    </source>
</evidence>
<keyword evidence="1" id="KW-0175">Coiled coil</keyword>
<evidence type="ECO:0000313" key="3">
    <source>
        <dbReference type="EMBL" id="HIX20604.1"/>
    </source>
</evidence>
<feature type="region of interest" description="Disordered" evidence="2">
    <location>
        <begin position="232"/>
        <end position="264"/>
    </location>
</feature>
<reference evidence="3" key="1">
    <citation type="journal article" date="2021" name="PeerJ">
        <title>Extensive microbial diversity within the chicken gut microbiome revealed by metagenomics and culture.</title>
        <authorList>
            <person name="Gilroy R."/>
            <person name="Ravi A."/>
            <person name="Getino M."/>
            <person name="Pursley I."/>
            <person name="Horton D.L."/>
            <person name="Alikhan N.F."/>
            <person name="Baker D."/>
            <person name="Gharbi K."/>
            <person name="Hall N."/>
            <person name="Watson M."/>
            <person name="Adriaenssens E.M."/>
            <person name="Foster-Nyarko E."/>
            <person name="Jarju S."/>
            <person name="Secka A."/>
            <person name="Antonio M."/>
            <person name="Oren A."/>
            <person name="Chaudhuri R.R."/>
            <person name="La Ragione R."/>
            <person name="Hildebrand F."/>
            <person name="Pallen M.J."/>
        </authorList>
    </citation>
    <scope>NUCLEOTIDE SEQUENCE</scope>
    <source>
        <strain evidence="3">14975</strain>
    </source>
</reference>
<dbReference type="Proteomes" id="UP000823964">
    <property type="component" value="Unassembled WGS sequence"/>
</dbReference>
<accession>A0A9D1VCR9</accession>
<feature type="compositionally biased region" description="Low complexity" evidence="2">
    <location>
        <begin position="232"/>
        <end position="243"/>
    </location>
</feature>
<name>A0A9D1VCR9_9BACT</name>
<proteinExistence type="predicted"/>
<sequence length="660" mass="74510">MQPGDSFTDVIEAVKAKGLEVVRVKNLYADASKYGYADIKLNLRTRHGFIGELILIEQHMMEVKGEVGHLIYEVGRKIDQAIDSEADSAKTTQLRTSQKALAQYSQGLYQGADYNDMKELRKRARNACQDAKAKLKDYVSAELPELEAVLGKLQQGEDYYSTRAQNSFSVASRNSYGRLSYEGFSGKDQSSYLVPSSDFSSRYQLPQRTFPQTLSVSRSFVNRKKSILETASRNSSRVSNEVNIDNSPVSQGEEKSKNNFAKSASSAEEVDGILPLRTWEGWLQFEHGGFDSAAPDITFSALTASQRREAVQKELALIAVKDEQIAALASDWERILQDLNKVSRAGESVRLGDGARLYAELLSLISATRAILPPHLAQMGRLNLLMHWAAAYAEMVQHGDLPMRGGAMKGAVAEKFLSAMRKQRDALLLQGLSEEEAREAMAQLGAERLDRSLRKVTVACRDQLNRYVKEQAWERIESIRKRAMPKSEPGHRSKKGKMDSDHYRTMGEIMRALRMTEEQMDEEYQAVVAQMQELTGTEEDYEKRHEKLHDSLNILTTYGCWQAMSSAQALKAAESFAEFVATGRNSWKSELDKRKRKSRWMMRRMTENMRKQATPAAVNKEQNKDATGVRRTVKRAALAYIYGLMNFSHLMQAKTRQLVQ</sequence>
<evidence type="ECO:0000256" key="1">
    <source>
        <dbReference type="SAM" id="Coils"/>
    </source>
</evidence>
<comment type="caution">
    <text evidence="3">The sequence shown here is derived from an EMBL/GenBank/DDBJ whole genome shotgun (WGS) entry which is preliminary data.</text>
</comment>
<feature type="coiled-coil region" evidence="1">
    <location>
        <begin position="114"/>
        <end position="141"/>
    </location>
</feature>
<organism evidence="3 4">
    <name type="scientific">Candidatus Akkermansia intestinigallinarum</name>
    <dbReference type="NCBI Taxonomy" id="2838431"/>
    <lineage>
        <taxon>Bacteria</taxon>
        <taxon>Pseudomonadati</taxon>
        <taxon>Verrucomicrobiota</taxon>
        <taxon>Verrucomicrobiia</taxon>
        <taxon>Verrucomicrobiales</taxon>
        <taxon>Akkermansiaceae</taxon>
        <taxon>Akkermansia</taxon>
    </lineage>
</organism>
<protein>
    <submittedName>
        <fullName evidence="3">Uncharacterized protein</fullName>
    </submittedName>
</protein>
<reference evidence="3" key="2">
    <citation type="submission" date="2021-04" db="EMBL/GenBank/DDBJ databases">
        <authorList>
            <person name="Gilroy R."/>
        </authorList>
    </citation>
    <scope>NUCLEOTIDE SEQUENCE</scope>
    <source>
        <strain evidence="3">14975</strain>
    </source>
</reference>